<comment type="caution">
    <text evidence="1">The sequence shown here is derived from an EMBL/GenBank/DDBJ whole genome shotgun (WGS) entry which is preliminary data.</text>
</comment>
<reference evidence="1 2" key="1">
    <citation type="submission" date="2015-01" db="EMBL/GenBank/DDBJ databases">
        <title>Evolution of Trichinella species and genotypes.</title>
        <authorList>
            <person name="Korhonen P.K."/>
            <person name="Edoardo P."/>
            <person name="Giuseppe L.R."/>
            <person name="Gasser R.B."/>
        </authorList>
    </citation>
    <scope>NUCLEOTIDE SEQUENCE [LARGE SCALE GENOMIC DNA]</scope>
    <source>
        <strain evidence="1">ISS470</strain>
    </source>
</reference>
<proteinExistence type="predicted"/>
<name>A0A0V1DPM8_TRIPS</name>
<protein>
    <submittedName>
        <fullName evidence="1">Uncharacterized protein</fullName>
    </submittedName>
</protein>
<dbReference type="AlphaFoldDB" id="A0A0V1DPM8"/>
<accession>A0A0V1DPM8</accession>
<sequence length="78" mass="8857">MKTCFLPTNGTLALKILPRETEPLFAYCTSTVLRGGQLFLQSHMINGFDQFVGMWFYKIQQKVAFVESIEVHGLKSLS</sequence>
<keyword evidence="2" id="KW-1185">Reference proteome</keyword>
<dbReference type="EMBL" id="JYDT01002258">
    <property type="protein sequence ID" value="KRY63518.1"/>
    <property type="molecule type" value="Genomic_DNA"/>
</dbReference>
<evidence type="ECO:0000313" key="2">
    <source>
        <dbReference type="Proteomes" id="UP000054995"/>
    </source>
</evidence>
<dbReference type="Proteomes" id="UP000054995">
    <property type="component" value="Unassembled WGS sequence"/>
</dbReference>
<evidence type="ECO:0000313" key="1">
    <source>
        <dbReference type="EMBL" id="KRY63518.1"/>
    </source>
</evidence>
<organism evidence="1 2">
    <name type="scientific">Trichinella pseudospiralis</name>
    <name type="common">Parasitic roundworm</name>
    <dbReference type="NCBI Taxonomy" id="6337"/>
    <lineage>
        <taxon>Eukaryota</taxon>
        <taxon>Metazoa</taxon>
        <taxon>Ecdysozoa</taxon>
        <taxon>Nematoda</taxon>
        <taxon>Enoplea</taxon>
        <taxon>Dorylaimia</taxon>
        <taxon>Trichinellida</taxon>
        <taxon>Trichinellidae</taxon>
        <taxon>Trichinella</taxon>
    </lineage>
</organism>
<gene>
    <name evidence="1" type="ORF">T4D_13028</name>
</gene>